<gene>
    <name evidence="2" type="ORF">WA1_07365</name>
</gene>
<dbReference type="SUPFAM" id="SSF51735">
    <property type="entry name" value="NAD(P)-binding Rossmann-fold domains"/>
    <property type="match status" value="1"/>
</dbReference>
<reference evidence="2 3" key="1">
    <citation type="journal article" date="2013" name="Genome Biol. Evol.">
        <title>Genomes of Stigonematalean cyanobacteria (subsection V) and the evolution of oxygenic photosynthesis from prokaryotes to plastids.</title>
        <authorList>
            <person name="Dagan T."/>
            <person name="Roettger M."/>
            <person name="Stucken K."/>
            <person name="Landan G."/>
            <person name="Koch R."/>
            <person name="Major P."/>
            <person name="Gould S.B."/>
            <person name="Goremykin V.V."/>
            <person name="Rippka R."/>
            <person name="Tandeau de Marsac N."/>
            <person name="Gugger M."/>
            <person name="Lockhart P.J."/>
            <person name="Allen J.F."/>
            <person name="Brune I."/>
            <person name="Maus I."/>
            <person name="Puhler A."/>
            <person name="Martin W.F."/>
        </authorList>
    </citation>
    <scope>NUCLEOTIDE SEQUENCE [LARGE SCALE GENOMIC DNA]</scope>
    <source>
        <strain evidence="2 3">PCC 7110</strain>
    </source>
</reference>
<dbReference type="Pfam" id="PF00106">
    <property type="entry name" value="adh_short"/>
    <property type="match status" value="1"/>
</dbReference>
<dbReference type="GO" id="GO:0019748">
    <property type="term" value="P:secondary metabolic process"/>
    <property type="evidence" value="ECO:0007669"/>
    <property type="project" value="TreeGrafter"/>
</dbReference>
<evidence type="ECO:0000313" key="3">
    <source>
        <dbReference type="Proteomes" id="UP000076925"/>
    </source>
</evidence>
<comment type="caution">
    <text evidence="2">The sequence shown here is derived from an EMBL/GenBank/DDBJ whole genome shotgun (WGS) entry which is preliminary data.</text>
</comment>
<name>A0A139WT95_9CYAN</name>
<sequence>MNAKPEKKYALVTGGNKGIGFAICKGLLNAGFEVILAARSLSKAQDAAEKLSSPSNVRPVVLEVTDDRSIHHSVQELSQQINHLDVLVNNAAIYPDEGVNILNISRDLLERTINSNTLSPIIIVQAFLPLLKKSSSARIINVSSGYGEIGGLSAEVPSYCLSKLALNGATIMLSEALRLKRIAVYAMCPGWVRTDMGGASAPRSPEQGADTAIWLATKASLSQSGKYFRDRQEISYC</sequence>
<accession>A0A139WT95</accession>
<comment type="similarity">
    <text evidence="1">Belongs to the short-chain dehydrogenases/reductases (SDR) family.</text>
</comment>
<dbReference type="STRING" id="128403.WA1_07365"/>
<dbReference type="InterPro" id="IPR051468">
    <property type="entry name" value="Fungal_SecMetab_SDRs"/>
</dbReference>
<dbReference type="PRINTS" id="PR00080">
    <property type="entry name" value="SDRFAMILY"/>
</dbReference>
<dbReference type="PRINTS" id="PR00081">
    <property type="entry name" value="GDHRDH"/>
</dbReference>
<protein>
    <submittedName>
        <fullName evidence="2">Short-chain dehydrogenase</fullName>
    </submittedName>
</protein>
<dbReference type="InterPro" id="IPR036291">
    <property type="entry name" value="NAD(P)-bd_dom_sf"/>
</dbReference>
<evidence type="ECO:0000256" key="1">
    <source>
        <dbReference type="RuleBase" id="RU000363"/>
    </source>
</evidence>
<keyword evidence="3" id="KW-1185">Reference proteome</keyword>
<dbReference type="InterPro" id="IPR002347">
    <property type="entry name" value="SDR_fam"/>
</dbReference>
<dbReference type="OrthoDB" id="9785520at2"/>
<dbReference type="GO" id="GO:0005737">
    <property type="term" value="C:cytoplasm"/>
    <property type="evidence" value="ECO:0007669"/>
    <property type="project" value="TreeGrafter"/>
</dbReference>
<dbReference type="EMBL" id="ANNX02000051">
    <property type="protein sequence ID" value="KYC35627.1"/>
    <property type="molecule type" value="Genomic_DNA"/>
</dbReference>
<dbReference type="AlphaFoldDB" id="A0A139WT95"/>
<dbReference type="PANTHER" id="PTHR43544">
    <property type="entry name" value="SHORT-CHAIN DEHYDROGENASE/REDUCTASE"/>
    <property type="match status" value="1"/>
</dbReference>
<evidence type="ECO:0000313" key="2">
    <source>
        <dbReference type="EMBL" id="KYC35627.1"/>
    </source>
</evidence>
<dbReference type="PANTHER" id="PTHR43544:SF32">
    <property type="entry name" value="CHAIN DEHYDROGENASE, PUTATIVE (AFU_ORTHOLOGUE AFUA_5G01530)-RELATED"/>
    <property type="match status" value="1"/>
</dbReference>
<dbReference type="Gene3D" id="3.40.50.720">
    <property type="entry name" value="NAD(P)-binding Rossmann-like Domain"/>
    <property type="match status" value="1"/>
</dbReference>
<dbReference type="GO" id="GO:0016491">
    <property type="term" value="F:oxidoreductase activity"/>
    <property type="evidence" value="ECO:0007669"/>
    <property type="project" value="TreeGrafter"/>
</dbReference>
<dbReference type="RefSeq" id="WP_017747923.1">
    <property type="nucleotide sequence ID" value="NZ_KQ976354.1"/>
</dbReference>
<dbReference type="Proteomes" id="UP000076925">
    <property type="component" value="Unassembled WGS sequence"/>
</dbReference>
<proteinExistence type="inferred from homology"/>
<organism evidence="2 3">
    <name type="scientific">Scytonema hofmannii PCC 7110</name>
    <dbReference type="NCBI Taxonomy" id="128403"/>
    <lineage>
        <taxon>Bacteria</taxon>
        <taxon>Bacillati</taxon>
        <taxon>Cyanobacteriota</taxon>
        <taxon>Cyanophyceae</taxon>
        <taxon>Nostocales</taxon>
        <taxon>Scytonemataceae</taxon>
        <taxon>Scytonema</taxon>
    </lineage>
</organism>